<name>A0A9N9MU71_9CUCU</name>
<feature type="domain" description="Chitin-binding type-2" evidence="7">
    <location>
        <begin position="1059"/>
        <end position="1098"/>
    </location>
</feature>
<dbReference type="GO" id="GO:0008061">
    <property type="term" value="F:chitin binding"/>
    <property type="evidence" value="ECO:0007669"/>
    <property type="project" value="UniProtKB-KW"/>
</dbReference>
<reference evidence="8" key="1">
    <citation type="submission" date="2022-01" db="EMBL/GenBank/DDBJ databases">
        <authorList>
            <person name="King R."/>
        </authorList>
    </citation>
    <scope>NUCLEOTIDE SEQUENCE</scope>
</reference>
<dbReference type="SMART" id="SM00494">
    <property type="entry name" value="ChtBD2"/>
    <property type="match status" value="12"/>
</dbReference>
<proteinExistence type="predicted"/>
<dbReference type="Proteomes" id="UP001152799">
    <property type="component" value="Chromosome 6"/>
</dbReference>
<dbReference type="SUPFAM" id="SSF57625">
    <property type="entry name" value="Invertebrate chitin-binding proteins"/>
    <property type="match status" value="12"/>
</dbReference>
<feature type="domain" description="Chitin-binding type-2" evidence="7">
    <location>
        <begin position="624"/>
        <end position="677"/>
    </location>
</feature>
<dbReference type="InterPro" id="IPR002557">
    <property type="entry name" value="Chitin-bd_dom"/>
</dbReference>
<feature type="compositionally biased region" description="Low complexity" evidence="6">
    <location>
        <begin position="1301"/>
        <end position="1317"/>
    </location>
</feature>
<feature type="domain" description="Chitin-binding type-2" evidence="7">
    <location>
        <begin position="553"/>
        <end position="592"/>
    </location>
</feature>
<dbReference type="InterPro" id="IPR051940">
    <property type="entry name" value="Chitin_bind-dev_reg"/>
</dbReference>
<keyword evidence="2" id="KW-0732">Signal</keyword>
<feature type="domain" description="Chitin-binding type-2" evidence="7">
    <location>
        <begin position="366"/>
        <end position="419"/>
    </location>
</feature>
<dbReference type="OrthoDB" id="6750620at2759"/>
<evidence type="ECO:0000256" key="2">
    <source>
        <dbReference type="ARBA" id="ARBA00022729"/>
    </source>
</evidence>
<accession>A0A9N9MU71</accession>
<keyword evidence="5" id="KW-0325">Glycoprotein</keyword>
<dbReference type="EMBL" id="OU892282">
    <property type="protein sequence ID" value="CAG9770093.1"/>
    <property type="molecule type" value="Genomic_DNA"/>
</dbReference>
<dbReference type="PROSITE" id="PS50940">
    <property type="entry name" value="CHIT_BIND_II"/>
    <property type="match status" value="12"/>
</dbReference>
<sequence>MKVSPKVIKRICLQTITENKQVRSHGSSPLPTPNRYRDLHQYPSVLPARYHELIKSTRKAIGMNRNTPTPSICAKVAKCHQQLLAVTAADDITTIHLGMVNTMMPILLRIWKTGGLMINRMMASLCPDIENSRKGSVMLNLLPMAFLQGEIAKPPSGNFDEFMTKFENSLQSSSSSKFAIITCGDFNINFLSTDHKARQLTDLVETYGFSRMIFLPTRGNACLDNIFINLPNAEAHTYDFNISDHLAVIVEFPFIIKPNIKINNKYQPYTRTGLSKFFNMVSNINWDFINCENISTEEKAKLVVLLLQNNINAAFPVVEMKNKKPVLNLTWFNDELREKRDLPNFVTDAADQQKCPILLDLKTPCPSNCTELVLIPDRICVKYWQCDNGVATELTCPKGLEFNPERKVCDWPEDAKCTKQGWCDEDLRCPSPTKPTSPSTTTRNPNAPPCPCDCTELVLIPSKNCGKYWQCDNEDATEKNCPKGLEFNPDRKVCDWPANASCTGQGWCAEDLICPIPTKPTKPPAPSTTTKNPRAPPCPCDCPELVLIPDKICGKYWQCDNEVATELSCPKGLEFNPVRKVCDWPENAKCSGLGWCDEDLKCPPATKPTTPTSTTKNPNAPPCPCDCKELVLIPSKNCGKYWQCDNEDATEINCPKGLEFNPDRKVCDWPANASCTGQGWCAEDLICPIPTKPTKPPAPSTTTKNPRAPPCPCDCTELVLIPDKICGKYWQCDNEVATELSCPKGLEFNPVRKVCDWPENAKSPCPCDCKELVLIPSKNCGKYWQCDNEDATEISCPKGLEFNPDRKVCDWPANASCTGQGWCAEDLICPIPTKPTKPPAPSTTTKNPRAPPCPCDCPELVLIPDKICGKYWQCDNEVATELSCPKGLEFNPVRKVCDWPENAKCSGLGWCDEDLKCPPATKPTTPSSTTKNPNAPPCPCDCEELVLIPSKNCGKYWQCDNEDATEINCPKGLEFNPDRKVCDWPANASCTGQGWCAEDLICPIPTKPTKPPAPSTTTENPRARKLVKKLNWFMFTECYISAPCPCDCPELVLIPDKICGKYWQCDNEVATELSCPKGLEFNPVRKVCDWPENAKCSGLGWCDEDLKCPPATKPTTPTSTTKNPNAPPCPCDCPELVLIPSKNCGKYWQCENEDATEKSCPKGLEFNPDRKVCDWPANASCTGQGWCAEDLVCPLPTKPTKPPTPSTTTKNPRAPPCPCNCSELVLIPDKNCGKYWQCDNEVATELSCPKGLQFNPVRKVCDWPEDAKCSGLGWCDEDLLCPPPTKPTSPSTTTKDPRARNPPTTKPTTPSTTTKNPNAPPCPEDCCEPLLIPSRDCCNYWQCDNGEATEVRCPGGLQFNPISKVCDWPGTAGCTGNGWCNDDLRCPEDN</sequence>
<dbReference type="PANTHER" id="PTHR23301:SF0">
    <property type="entry name" value="CHITIN-BINDING TYPE-2 DOMAIN-CONTAINING PROTEIN-RELATED"/>
    <property type="match status" value="1"/>
</dbReference>
<feature type="domain" description="Chitin-binding type-2" evidence="7">
    <location>
        <begin position="1336"/>
        <end position="1376"/>
    </location>
</feature>
<evidence type="ECO:0000259" key="7">
    <source>
        <dbReference type="PROSITE" id="PS50940"/>
    </source>
</evidence>
<feature type="domain" description="Chitin-binding type-2" evidence="7">
    <location>
        <begin position="451"/>
        <end position="504"/>
    </location>
</feature>
<feature type="domain" description="Chitin-binding type-2" evidence="7">
    <location>
        <begin position="766"/>
        <end position="819"/>
    </location>
</feature>
<evidence type="ECO:0000256" key="3">
    <source>
        <dbReference type="ARBA" id="ARBA00022737"/>
    </source>
</evidence>
<dbReference type="Gene3D" id="3.60.10.10">
    <property type="entry name" value="Endonuclease/exonuclease/phosphatase"/>
    <property type="match status" value="1"/>
</dbReference>
<dbReference type="Pfam" id="PF01607">
    <property type="entry name" value="CBM_14"/>
    <property type="match status" value="12"/>
</dbReference>
<evidence type="ECO:0000256" key="4">
    <source>
        <dbReference type="ARBA" id="ARBA00023157"/>
    </source>
</evidence>
<feature type="region of interest" description="Disordered" evidence="6">
    <location>
        <begin position="1286"/>
        <end position="1321"/>
    </location>
</feature>
<dbReference type="Gene3D" id="2.170.140.10">
    <property type="entry name" value="Chitin binding domain"/>
    <property type="match status" value="11"/>
</dbReference>
<evidence type="ECO:0000256" key="6">
    <source>
        <dbReference type="SAM" id="MobiDB-lite"/>
    </source>
</evidence>
<organism evidence="8 9">
    <name type="scientific">Ceutorhynchus assimilis</name>
    <name type="common">cabbage seed weevil</name>
    <dbReference type="NCBI Taxonomy" id="467358"/>
    <lineage>
        <taxon>Eukaryota</taxon>
        <taxon>Metazoa</taxon>
        <taxon>Ecdysozoa</taxon>
        <taxon>Arthropoda</taxon>
        <taxon>Hexapoda</taxon>
        <taxon>Insecta</taxon>
        <taxon>Pterygota</taxon>
        <taxon>Neoptera</taxon>
        <taxon>Endopterygota</taxon>
        <taxon>Coleoptera</taxon>
        <taxon>Polyphaga</taxon>
        <taxon>Cucujiformia</taxon>
        <taxon>Curculionidae</taxon>
        <taxon>Ceutorhynchinae</taxon>
        <taxon>Ceutorhynchus</taxon>
    </lineage>
</organism>
<keyword evidence="1" id="KW-0147">Chitin-binding</keyword>
<dbReference type="SUPFAM" id="SSF56219">
    <property type="entry name" value="DNase I-like"/>
    <property type="match status" value="1"/>
</dbReference>
<keyword evidence="9" id="KW-1185">Reference proteome</keyword>
<evidence type="ECO:0000256" key="5">
    <source>
        <dbReference type="ARBA" id="ARBA00023180"/>
    </source>
</evidence>
<dbReference type="InterPro" id="IPR036691">
    <property type="entry name" value="Endo/exonu/phosph_ase_sf"/>
</dbReference>
<feature type="domain" description="Chitin-binding type-2" evidence="7">
    <location>
        <begin position="1218"/>
        <end position="1271"/>
    </location>
</feature>
<evidence type="ECO:0000256" key="1">
    <source>
        <dbReference type="ARBA" id="ARBA00022669"/>
    </source>
</evidence>
<feature type="domain" description="Chitin-binding type-2" evidence="7">
    <location>
        <begin position="868"/>
        <end position="907"/>
    </location>
</feature>
<feature type="domain" description="Chitin-binding type-2" evidence="7">
    <location>
        <begin position="1130"/>
        <end position="1183"/>
    </location>
</feature>
<keyword evidence="3" id="KW-0677">Repeat</keyword>
<feature type="domain" description="Chitin-binding type-2" evidence="7">
    <location>
        <begin position="939"/>
        <end position="992"/>
    </location>
</feature>
<dbReference type="InterPro" id="IPR036508">
    <property type="entry name" value="Chitin-bd_dom_sf"/>
</dbReference>
<feature type="domain" description="Chitin-binding type-2" evidence="7">
    <location>
        <begin position="726"/>
        <end position="765"/>
    </location>
</feature>
<evidence type="ECO:0000313" key="9">
    <source>
        <dbReference type="Proteomes" id="UP001152799"/>
    </source>
</evidence>
<evidence type="ECO:0000313" key="8">
    <source>
        <dbReference type="EMBL" id="CAG9770093.1"/>
    </source>
</evidence>
<dbReference type="PANTHER" id="PTHR23301">
    <property type="entry name" value="CHITIN BINDING PERITROPHIN-A"/>
    <property type="match status" value="1"/>
</dbReference>
<keyword evidence="4" id="KW-1015">Disulfide bond</keyword>
<dbReference type="GO" id="GO:0005576">
    <property type="term" value="C:extracellular region"/>
    <property type="evidence" value="ECO:0007669"/>
    <property type="project" value="InterPro"/>
</dbReference>
<protein>
    <recommendedName>
        <fullName evidence="7">Chitin-binding type-2 domain-containing protein</fullName>
    </recommendedName>
</protein>
<gene>
    <name evidence="8" type="ORF">CEUTPL_LOCUS10553</name>
</gene>